<dbReference type="EMBL" id="UOEQ01000336">
    <property type="protein sequence ID" value="VAW21250.1"/>
    <property type="molecule type" value="Genomic_DNA"/>
</dbReference>
<evidence type="ECO:0000313" key="1">
    <source>
        <dbReference type="EMBL" id="VAW21250.1"/>
    </source>
</evidence>
<sequence length="51" mass="5715">MFWVGAKYGDSFNMGVCDQTDNASITKVDQSVKNRATLSVEQEISRFNQVV</sequence>
<name>A0A3B0TWS4_9ZZZZ</name>
<protein>
    <submittedName>
        <fullName evidence="1">Uncharacterized protein</fullName>
    </submittedName>
</protein>
<reference evidence="1" key="1">
    <citation type="submission" date="2018-06" db="EMBL/GenBank/DDBJ databases">
        <authorList>
            <person name="Zhirakovskaya E."/>
        </authorList>
    </citation>
    <scope>NUCLEOTIDE SEQUENCE</scope>
</reference>
<gene>
    <name evidence="1" type="ORF">MNBD_ALPHA11-1316</name>
</gene>
<dbReference type="AlphaFoldDB" id="A0A3B0TWS4"/>
<organism evidence="1">
    <name type="scientific">hydrothermal vent metagenome</name>
    <dbReference type="NCBI Taxonomy" id="652676"/>
    <lineage>
        <taxon>unclassified sequences</taxon>
        <taxon>metagenomes</taxon>
        <taxon>ecological metagenomes</taxon>
    </lineage>
</organism>
<proteinExistence type="predicted"/>
<accession>A0A3B0TWS4</accession>